<keyword evidence="1" id="KW-0732">Signal</keyword>
<evidence type="ECO:0000256" key="1">
    <source>
        <dbReference type="SAM" id="SignalP"/>
    </source>
</evidence>
<feature type="chain" id="PRO_5013175667" description="Fatty acid hydroxylase domain-containing protein" evidence="1">
    <location>
        <begin position="16"/>
        <end position="112"/>
    </location>
</feature>
<accession>A0A0D0DM42</accession>
<protein>
    <recommendedName>
        <fullName evidence="4">Fatty acid hydroxylase domain-containing protein</fullName>
    </recommendedName>
</protein>
<feature type="signal peptide" evidence="1">
    <location>
        <begin position="1"/>
        <end position="15"/>
    </location>
</feature>
<keyword evidence="3" id="KW-1185">Reference proteome</keyword>
<evidence type="ECO:0000313" key="3">
    <source>
        <dbReference type="Proteomes" id="UP000054538"/>
    </source>
</evidence>
<reference evidence="2 3" key="1">
    <citation type="submission" date="2014-04" db="EMBL/GenBank/DDBJ databases">
        <authorList>
            <consortium name="DOE Joint Genome Institute"/>
            <person name="Kuo A."/>
            <person name="Kohler A."/>
            <person name="Jargeat P."/>
            <person name="Nagy L.G."/>
            <person name="Floudas D."/>
            <person name="Copeland A."/>
            <person name="Barry K.W."/>
            <person name="Cichocki N."/>
            <person name="Veneault-Fourrey C."/>
            <person name="LaButti K."/>
            <person name="Lindquist E.A."/>
            <person name="Lipzen A."/>
            <person name="Lundell T."/>
            <person name="Morin E."/>
            <person name="Murat C."/>
            <person name="Sun H."/>
            <person name="Tunlid A."/>
            <person name="Henrissat B."/>
            <person name="Grigoriev I.V."/>
            <person name="Hibbett D.S."/>
            <person name="Martin F."/>
            <person name="Nordberg H.P."/>
            <person name="Cantor M.N."/>
            <person name="Hua S.X."/>
        </authorList>
    </citation>
    <scope>NUCLEOTIDE SEQUENCE [LARGE SCALE GENOMIC DNA]</scope>
    <source>
        <strain evidence="2 3">Ve08.2h10</strain>
    </source>
</reference>
<dbReference type="OrthoDB" id="408954at2759"/>
<dbReference type="HOGENOM" id="CLU_2146684_0_0_1"/>
<name>A0A0D0DM42_9AGAM</name>
<dbReference type="InParanoid" id="A0A0D0DM42"/>
<dbReference type="EMBL" id="KN825262">
    <property type="protein sequence ID" value="KIK92603.1"/>
    <property type="molecule type" value="Genomic_DNA"/>
</dbReference>
<proteinExistence type="predicted"/>
<organism evidence="2 3">
    <name type="scientific">Paxillus rubicundulus Ve08.2h10</name>
    <dbReference type="NCBI Taxonomy" id="930991"/>
    <lineage>
        <taxon>Eukaryota</taxon>
        <taxon>Fungi</taxon>
        <taxon>Dikarya</taxon>
        <taxon>Basidiomycota</taxon>
        <taxon>Agaricomycotina</taxon>
        <taxon>Agaricomycetes</taxon>
        <taxon>Agaricomycetidae</taxon>
        <taxon>Boletales</taxon>
        <taxon>Paxilineae</taxon>
        <taxon>Paxillaceae</taxon>
        <taxon>Paxillus</taxon>
    </lineage>
</organism>
<reference evidence="3" key="2">
    <citation type="submission" date="2015-01" db="EMBL/GenBank/DDBJ databases">
        <title>Evolutionary Origins and Diversification of the Mycorrhizal Mutualists.</title>
        <authorList>
            <consortium name="DOE Joint Genome Institute"/>
            <consortium name="Mycorrhizal Genomics Consortium"/>
            <person name="Kohler A."/>
            <person name="Kuo A."/>
            <person name="Nagy L.G."/>
            <person name="Floudas D."/>
            <person name="Copeland A."/>
            <person name="Barry K.W."/>
            <person name="Cichocki N."/>
            <person name="Veneault-Fourrey C."/>
            <person name="LaButti K."/>
            <person name="Lindquist E.A."/>
            <person name="Lipzen A."/>
            <person name="Lundell T."/>
            <person name="Morin E."/>
            <person name="Murat C."/>
            <person name="Riley R."/>
            <person name="Ohm R."/>
            <person name="Sun H."/>
            <person name="Tunlid A."/>
            <person name="Henrissat B."/>
            <person name="Grigoriev I.V."/>
            <person name="Hibbett D.S."/>
            <person name="Martin F."/>
        </authorList>
    </citation>
    <scope>NUCLEOTIDE SEQUENCE [LARGE SCALE GENOMIC DNA]</scope>
    <source>
        <strain evidence="3">Ve08.2h10</strain>
    </source>
</reference>
<dbReference type="AlphaFoldDB" id="A0A0D0DM42"/>
<evidence type="ECO:0000313" key="2">
    <source>
        <dbReference type="EMBL" id="KIK92603.1"/>
    </source>
</evidence>
<dbReference type="Proteomes" id="UP000054538">
    <property type="component" value="Unassembled WGS sequence"/>
</dbReference>
<sequence length="112" mass="13495">MTLMALLWFQAEVLGYSRLYLGSSKVFSFLVFTEHSIYWPYRTLHHPRLYKTFHRPHHKWITYIWQRILRFRRLIYLPSPDPLRALCIPIHITRLSSLSLSIDGYTSPFLSL</sequence>
<evidence type="ECO:0008006" key="4">
    <source>
        <dbReference type="Google" id="ProtNLM"/>
    </source>
</evidence>
<gene>
    <name evidence="2" type="ORF">PAXRUDRAFT_565333</name>
</gene>
<dbReference type="STRING" id="930991.A0A0D0DM42"/>